<keyword evidence="2 5" id="KW-0812">Transmembrane</keyword>
<comment type="caution">
    <text evidence="7">The sequence shown here is derived from an EMBL/GenBank/DDBJ whole genome shotgun (WGS) entry which is preliminary data.</text>
</comment>
<evidence type="ECO:0000259" key="6">
    <source>
        <dbReference type="Pfam" id="PF00324"/>
    </source>
</evidence>
<evidence type="ECO:0000256" key="1">
    <source>
        <dbReference type="ARBA" id="ARBA00004141"/>
    </source>
</evidence>
<feature type="transmembrane region" description="Helical" evidence="5">
    <location>
        <begin position="97"/>
        <end position="118"/>
    </location>
</feature>
<evidence type="ECO:0000313" key="8">
    <source>
        <dbReference type="Proteomes" id="UP000612362"/>
    </source>
</evidence>
<dbReference type="GO" id="GO:0016020">
    <property type="term" value="C:membrane"/>
    <property type="evidence" value="ECO:0007669"/>
    <property type="project" value="UniProtKB-SubCell"/>
</dbReference>
<feature type="transmembrane region" description="Helical" evidence="5">
    <location>
        <begin position="410"/>
        <end position="429"/>
    </location>
</feature>
<feature type="transmembrane region" description="Helical" evidence="5">
    <location>
        <begin position="164"/>
        <end position="184"/>
    </location>
</feature>
<gene>
    <name evidence="7" type="ORF">KSX_64140</name>
</gene>
<keyword evidence="3 5" id="KW-1133">Transmembrane helix</keyword>
<evidence type="ECO:0000256" key="2">
    <source>
        <dbReference type="ARBA" id="ARBA00022692"/>
    </source>
</evidence>
<dbReference type="GO" id="GO:0055085">
    <property type="term" value="P:transmembrane transport"/>
    <property type="evidence" value="ECO:0007669"/>
    <property type="project" value="InterPro"/>
</dbReference>
<feature type="transmembrane region" description="Helical" evidence="5">
    <location>
        <begin position="290"/>
        <end position="310"/>
    </location>
</feature>
<keyword evidence="8" id="KW-1185">Reference proteome</keyword>
<dbReference type="PANTHER" id="PTHR42770:SF16">
    <property type="entry name" value="AMINO ACID PERMEASE"/>
    <property type="match status" value="1"/>
</dbReference>
<name>A0A8J3MVT1_9CHLR</name>
<feature type="transmembrane region" description="Helical" evidence="5">
    <location>
        <begin position="246"/>
        <end position="270"/>
    </location>
</feature>
<protein>
    <submittedName>
        <fullName evidence="7">Putative amino acid permease family protein</fullName>
    </submittedName>
</protein>
<reference evidence="7" key="1">
    <citation type="submission" date="2020-10" db="EMBL/GenBank/DDBJ databases">
        <title>Taxonomic study of unclassified bacteria belonging to the class Ktedonobacteria.</title>
        <authorList>
            <person name="Yabe S."/>
            <person name="Wang C.M."/>
            <person name="Zheng Y."/>
            <person name="Sakai Y."/>
            <person name="Cavaletti L."/>
            <person name="Monciardini P."/>
            <person name="Donadio S."/>
        </authorList>
    </citation>
    <scope>NUCLEOTIDE SEQUENCE</scope>
    <source>
        <strain evidence="7">SOSP1-1</strain>
    </source>
</reference>
<dbReference type="PIRSF" id="PIRSF006060">
    <property type="entry name" value="AA_transporter"/>
    <property type="match status" value="1"/>
</dbReference>
<keyword evidence="4 5" id="KW-0472">Membrane</keyword>
<accession>A0A8J3MVT1</accession>
<feature type="transmembrane region" description="Helical" evidence="5">
    <location>
        <begin position="204"/>
        <end position="225"/>
    </location>
</feature>
<dbReference type="EMBL" id="BNJF01000003">
    <property type="protein sequence ID" value="GHO48251.1"/>
    <property type="molecule type" value="Genomic_DNA"/>
</dbReference>
<dbReference type="AlphaFoldDB" id="A0A8J3MVT1"/>
<feature type="transmembrane region" description="Helical" evidence="5">
    <location>
        <begin position="54"/>
        <end position="76"/>
    </location>
</feature>
<feature type="transmembrane region" description="Helical" evidence="5">
    <location>
        <begin position="25"/>
        <end position="48"/>
    </location>
</feature>
<feature type="transmembrane region" description="Helical" evidence="5">
    <location>
        <begin position="138"/>
        <end position="157"/>
    </location>
</feature>
<dbReference type="Gene3D" id="1.20.1740.10">
    <property type="entry name" value="Amino acid/polyamine transporter I"/>
    <property type="match status" value="1"/>
</dbReference>
<feature type="transmembrane region" description="Helical" evidence="5">
    <location>
        <begin position="371"/>
        <end position="398"/>
    </location>
</feature>
<organism evidence="7 8">
    <name type="scientific">Ktedonospora formicarum</name>
    <dbReference type="NCBI Taxonomy" id="2778364"/>
    <lineage>
        <taxon>Bacteria</taxon>
        <taxon>Bacillati</taxon>
        <taxon>Chloroflexota</taxon>
        <taxon>Ktedonobacteria</taxon>
        <taxon>Ktedonobacterales</taxon>
        <taxon>Ktedonobacteraceae</taxon>
        <taxon>Ktedonospora</taxon>
    </lineage>
</organism>
<feature type="domain" description="Amino acid permease/ SLC12A" evidence="6">
    <location>
        <begin position="24"/>
        <end position="430"/>
    </location>
</feature>
<sequence>MSAETSASVPVEGELRRNSIGLPGVLFQSITTMAPASAVAFSLSPALANTGITLPLASLLALVVCVFIALTIGSLAKHLPSAGSFFTYVSNALGVQLGWLTGWLFNLAYLLIVPFQLLVLGPTAESFVSQYFHVSLGWYTWVVIFAVVIFALTYFGVKISADAGVILGAIEIAVFVVLSIWLIATGGSNNTLEVFNPANSAVSGLGGFQGVFMGIVFVLLAFAGFESSASLAEEAQNPRRTVPRAILLAAIFVGLFYVLCSYAAVVGWGPAKIGTYGTDADPWGTMAQRVWGPFQIIVILTILNSALANANAGVNAATRVLYAMGRVGTLPRIFSHVNKQQVPDIAIFLSIAVALVCSLVPAFAYDPTTAFALLGTILILPIILVYLLTCVSVPVFYLRKHRAEFNVLRHVIVPVIPFIFLLFVLYYQFFPALPRLL</sequence>
<feature type="transmembrane region" description="Helical" evidence="5">
    <location>
        <begin position="345"/>
        <end position="365"/>
    </location>
</feature>
<evidence type="ECO:0000256" key="3">
    <source>
        <dbReference type="ARBA" id="ARBA00022989"/>
    </source>
</evidence>
<dbReference type="InterPro" id="IPR004841">
    <property type="entry name" value="AA-permease/SLC12A_dom"/>
</dbReference>
<dbReference type="Proteomes" id="UP000612362">
    <property type="component" value="Unassembled WGS sequence"/>
</dbReference>
<proteinExistence type="predicted"/>
<dbReference type="InterPro" id="IPR050367">
    <property type="entry name" value="APC_superfamily"/>
</dbReference>
<evidence type="ECO:0000256" key="4">
    <source>
        <dbReference type="ARBA" id="ARBA00023136"/>
    </source>
</evidence>
<dbReference type="RefSeq" id="WP_220197449.1">
    <property type="nucleotide sequence ID" value="NZ_BNJF01000003.1"/>
</dbReference>
<dbReference type="PANTHER" id="PTHR42770">
    <property type="entry name" value="AMINO ACID TRANSPORTER-RELATED"/>
    <property type="match status" value="1"/>
</dbReference>
<evidence type="ECO:0000256" key="5">
    <source>
        <dbReference type="SAM" id="Phobius"/>
    </source>
</evidence>
<evidence type="ECO:0000313" key="7">
    <source>
        <dbReference type="EMBL" id="GHO48251.1"/>
    </source>
</evidence>
<dbReference type="Pfam" id="PF00324">
    <property type="entry name" value="AA_permease"/>
    <property type="match status" value="1"/>
</dbReference>
<comment type="subcellular location">
    <subcellularLocation>
        <location evidence="1">Membrane</location>
        <topology evidence="1">Multi-pass membrane protein</topology>
    </subcellularLocation>
</comment>